<dbReference type="GO" id="GO:0005680">
    <property type="term" value="C:anaphase-promoting complex"/>
    <property type="evidence" value="ECO:0007669"/>
    <property type="project" value="InterPro"/>
</dbReference>
<evidence type="ECO:0000256" key="2">
    <source>
        <dbReference type="ARBA" id="ARBA00004186"/>
    </source>
</evidence>
<evidence type="ECO:0000256" key="17">
    <source>
        <dbReference type="ARBA" id="ARBA00045696"/>
    </source>
</evidence>
<comment type="subcellular location">
    <subcellularLocation>
        <location evidence="2">Cytoplasm</location>
        <location evidence="2">Cytoskeleton</location>
        <location evidence="2">Spindle</location>
    </subcellularLocation>
    <subcellularLocation>
        <location evidence="1">Nucleus</location>
    </subcellularLocation>
</comment>
<evidence type="ECO:0000256" key="7">
    <source>
        <dbReference type="ARBA" id="ARBA00022553"/>
    </source>
</evidence>
<dbReference type="InterPro" id="IPR011990">
    <property type="entry name" value="TPR-like_helical_dom_sf"/>
</dbReference>
<dbReference type="EMBL" id="JAZDUA010000028">
    <property type="protein sequence ID" value="KAK7872215.1"/>
    <property type="molecule type" value="Genomic_DNA"/>
</dbReference>
<dbReference type="CDD" id="cd16270">
    <property type="entry name" value="Apc5_N"/>
    <property type="match status" value="1"/>
</dbReference>
<dbReference type="GO" id="GO:0051301">
    <property type="term" value="P:cell division"/>
    <property type="evidence" value="ECO:0007669"/>
    <property type="project" value="UniProtKB-KW"/>
</dbReference>
<evidence type="ECO:0000259" key="19">
    <source>
        <dbReference type="Pfam" id="PF21371"/>
    </source>
</evidence>
<accession>A0AAN9VVH1</accession>
<dbReference type="InterPro" id="IPR026000">
    <property type="entry name" value="Apc5_dom"/>
</dbReference>
<keyword evidence="7" id="KW-0597">Phosphoprotein</keyword>
<evidence type="ECO:0000256" key="3">
    <source>
        <dbReference type="ARBA" id="ARBA00004906"/>
    </source>
</evidence>
<keyword evidence="14" id="KW-0539">Nucleus</keyword>
<evidence type="ECO:0000256" key="16">
    <source>
        <dbReference type="ARBA" id="ARBA00031069"/>
    </source>
</evidence>
<evidence type="ECO:0000313" key="21">
    <source>
        <dbReference type="Proteomes" id="UP001378592"/>
    </source>
</evidence>
<evidence type="ECO:0000256" key="11">
    <source>
        <dbReference type="ARBA" id="ARBA00022786"/>
    </source>
</evidence>
<evidence type="ECO:0000256" key="1">
    <source>
        <dbReference type="ARBA" id="ARBA00004123"/>
    </source>
</evidence>
<evidence type="ECO:0000256" key="10">
    <source>
        <dbReference type="ARBA" id="ARBA00022776"/>
    </source>
</evidence>
<evidence type="ECO:0000256" key="12">
    <source>
        <dbReference type="ARBA" id="ARBA00022803"/>
    </source>
</evidence>
<evidence type="ECO:0000256" key="5">
    <source>
        <dbReference type="ARBA" id="ARBA00016066"/>
    </source>
</evidence>
<feature type="domain" description="Anaphase-promoting complex subunit 5 N-terminal" evidence="19">
    <location>
        <begin position="62"/>
        <end position="177"/>
    </location>
</feature>
<dbReference type="InterPro" id="IPR048968">
    <property type="entry name" value="Apc5_N"/>
</dbReference>
<dbReference type="Pfam" id="PF12862">
    <property type="entry name" value="ANAPC5"/>
    <property type="match status" value="2"/>
</dbReference>
<dbReference type="AlphaFoldDB" id="A0AAN9VVH1"/>
<comment type="caution">
    <text evidence="20">The sequence shown here is derived from an EMBL/GenBank/DDBJ whole genome shotgun (WGS) entry which is preliminary data.</text>
</comment>
<name>A0AAN9VVH1_9ORTH</name>
<evidence type="ECO:0000259" key="18">
    <source>
        <dbReference type="Pfam" id="PF12862"/>
    </source>
</evidence>
<reference evidence="20 21" key="1">
    <citation type="submission" date="2024-03" db="EMBL/GenBank/DDBJ databases">
        <title>The genome assembly and annotation of the cricket Gryllus longicercus Weissman &amp; Gray.</title>
        <authorList>
            <person name="Szrajer S."/>
            <person name="Gray D."/>
            <person name="Ylla G."/>
        </authorList>
    </citation>
    <scope>NUCLEOTIDE SEQUENCE [LARGE SCALE GENOMIC DNA]</scope>
    <source>
        <strain evidence="20">DAG 2021-001</strain>
        <tissue evidence="20">Whole body minus gut</tissue>
    </source>
</reference>
<feature type="domain" description="Anaphase-promoting complex subunit 5" evidence="18">
    <location>
        <begin position="572"/>
        <end position="620"/>
    </location>
</feature>
<keyword evidence="13" id="KW-0206">Cytoskeleton</keyword>
<evidence type="ECO:0000256" key="8">
    <source>
        <dbReference type="ARBA" id="ARBA00022618"/>
    </source>
</evidence>
<dbReference type="Proteomes" id="UP001378592">
    <property type="component" value="Unassembled WGS sequence"/>
</dbReference>
<dbReference type="GO" id="GO:0031145">
    <property type="term" value="P:anaphase-promoting complex-dependent catabolic process"/>
    <property type="evidence" value="ECO:0007669"/>
    <property type="project" value="TreeGrafter"/>
</dbReference>
<protein>
    <recommendedName>
        <fullName evidence="5">Anaphase-promoting complex subunit 5</fullName>
    </recommendedName>
    <alternativeName>
        <fullName evidence="16">Cyclosome subunit 5</fullName>
    </alternativeName>
</protein>
<evidence type="ECO:0000313" key="20">
    <source>
        <dbReference type="EMBL" id="KAK7872215.1"/>
    </source>
</evidence>
<keyword evidence="11" id="KW-0833">Ubl conjugation pathway</keyword>
<gene>
    <name evidence="20" type="ORF">R5R35_001773</name>
</gene>
<keyword evidence="8" id="KW-0132">Cell division</keyword>
<organism evidence="20 21">
    <name type="scientific">Gryllus longicercus</name>
    <dbReference type="NCBI Taxonomy" id="2509291"/>
    <lineage>
        <taxon>Eukaryota</taxon>
        <taxon>Metazoa</taxon>
        <taxon>Ecdysozoa</taxon>
        <taxon>Arthropoda</taxon>
        <taxon>Hexapoda</taxon>
        <taxon>Insecta</taxon>
        <taxon>Pterygota</taxon>
        <taxon>Neoptera</taxon>
        <taxon>Polyneoptera</taxon>
        <taxon>Orthoptera</taxon>
        <taxon>Ensifera</taxon>
        <taxon>Gryllidea</taxon>
        <taxon>Grylloidea</taxon>
        <taxon>Gryllidae</taxon>
        <taxon>Gryllinae</taxon>
        <taxon>Gryllus</taxon>
    </lineage>
</organism>
<sequence length="785" mass="88523">MCSDMYNFGVVQRKSNRENITPHRISVVLLIKEFCSLKLKSRSDQVLELDEGGFYCLGPCHKRDFCILVLKLIQCPDLELNELQELLQTDKFQLLPQHLKTFNTQLQQLYDNGVGSVLDLMQNVKQLMVEPSTVLPVVHKTSVIGLYLRRILVFFDKMSFSQVVLMYKAYQKYFERSNPKKSVVKCKDDSINSGQEVEMSLCDVSIPLPDCEEYSHEIETVTSVKNESDRTFWSRRQAELFIAQQASLIQSNEMAALSPPHLQEKIKDLLQANPEYAEAHYLTYLNCLRAKEFCGAVNSLFHCFDRNTLTAEKISNQEERNKGYRYAALNLAMLYAQFGYKKEANVALKEAVMLAQDVNDNICLQYVLAWLYKLSDENKEILMERSISKSSDLNLSYLTSLGIQSFAQYAGATGGKPALVFDLLMKSDVLNCQHSMIDLLTNSYAQKAALWCLYGKSDMVSLCSQLLLHLNTANPAQGIVSYNGEGTCQAICNVINVLVEQGEYHIASLIIGYARECFPHEPTSHSWIFSGEILNFTEAMHNGKWQEAEQAIAQLVAIDRWESQLRKAELYLARGNYPCAAACVYSVLDYCRLHAEDEFMCSSVHVRALILTAELQCCSATAASSPAGAISLLTTALALAQLHFLDYLSAIVGLHFANVQLQMGLASQALKLVNDSLLVILSHGGYFDQGRALLLYAKCRVASASSQNDENRKPVILEAVQILQKARNAFLKVEAYSRMKDVLYLLALLYNELGYVAERKKCALEFRQWDEQHPTKIATTLLTRL</sequence>
<proteinExistence type="inferred from homology"/>
<comment type="similarity">
    <text evidence="4">Belongs to the APC5 family.</text>
</comment>
<evidence type="ECO:0000256" key="13">
    <source>
        <dbReference type="ARBA" id="ARBA00023212"/>
    </source>
</evidence>
<keyword evidence="6" id="KW-0963">Cytoplasm</keyword>
<comment type="pathway">
    <text evidence="3">Protein modification; protein ubiquitination.</text>
</comment>
<keyword evidence="15" id="KW-0131">Cell cycle</keyword>
<evidence type="ECO:0000256" key="9">
    <source>
        <dbReference type="ARBA" id="ARBA00022737"/>
    </source>
</evidence>
<evidence type="ECO:0000256" key="14">
    <source>
        <dbReference type="ARBA" id="ARBA00023242"/>
    </source>
</evidence>
<keyword evidence="12" id="KW-0802">TPR repeat</keyword>
<dbReference type="GO" id="GO:0045842">
    <property type="term" value="P:positive regulation of mitotic metaphase/anaphase transition"/>
    <property type="evidence" value="ECO:0007669"/>
    <property type="project" value="TreeGrafter"/>
</dbReference>
<dbReference type="InterPro" id="IPR037679">
    <property type="entry name" value="Apc5"/>
</dbReference>
<evidence type="ECO:0000256" key="6">
    <source>
        <dbReference type="ARBA" id="ARBA00022490"/>
    </source>
</evidence>
<dbReference type="GO" id="GO:0070979">
    <property type="term" value="P:protein K11-linked ubiquitination"/>
    <property type="evidence" value="ECO:0007669"/>
    <property type="project" value="TreeGrafter"/>
</dbReference>
<evidence type="ECO:0000256" key="4">
    <source>
        <dbReference type="ARBA" id="ARBA00007450"/>
    </source>
</evidence>
<keyword evidence="21" id="KW-1185">Reference proteome</keyword>
<dbReference type="PANTHER" id="PTHR12830">
    <property type="entry name" value="ANAPHASE-PROMOTING COMPLEX SUBUNIT 5"/>
    <property type="match status" value="1"/>
</dbReference>
<dbReference type="SUPFAM" id="SSF48452">
    <property type="entry name" value="TPR-like"/>
    <property type="match status" value="1"/>
</dbReference>
<dbReference type="PANTHER" id="PTHR12830:SF9">
    <property type="entry name" value="ANAPHASE-PROMOTING COMPLEX SUBUNIT 5"/>
    <property type="match status" value="1"/>
</dbReference>
<evidence type="ECO:0000256" key="15">
    <source>
        <dbReference type="ARBA" id="ARBA00023306"/>
    </source>
</evidence>
<comment type="function">
    <text evidence="17">Component of the anaphase promoting complex/cyclosome (APC/C), a cell cycle-regulated E3 ubiquitin ligase that controls progression through mitosis and the G1 phase of the cell cycle. The APC/C complex acts by mediating ubiquitination and subsequent degradation of target proteins: it mainly mediates the formation of 'Lys-11'-linked polyubiquitin chains and, to a lower extent, the formation of 'Lys-48'- and 'Lys-63'-linked polyubiquitin chains. The APC/C complex catalyzes assembly of branched 'Lys-11'-/'Lys-48'-linked branched ubiquitin chains on target proteins.</text>
</comment>
<keyword evidence="9" id="KW-0677">Repeat</keyword>
<dbReference type="GO" id="GO:0005819">
    <property type="term" value="C:spindle"/>
    <property type="evidence" value="ECO:0007669"/>
    <property type="project" value="UniProtKB-SubCell"/>
</dbReference>
<dbReference type="Pfam" id="PF21371">
    <property type="entry name" value="Apc5_N"/>
    <property type="match status" value="1"/>
</dbReference>
<keyword evidence="10" id="KW-0498">Mitosis</keyword>
<feature type="domain" description="Anaphase-promoting complex subunit 5" evidence="18">
    <location>
        <begin position="280"/>
        <end position="377"/>
    </location>
</feature>